<dbReference type="GO" id="GO:0005524">
    <property type="term" value="F:ATP binding"/>
    <property type="evidence" value="ECO:0007669"/>
    <property type="project" value="UniProtKB-KW"/>
</dbReference>
<evidence type="ECO:0000256" key="3">
    <source>
        <dbReference type="ARBA" id="ARBA00022801"/>
    </source>
</evidence>
<evidence type="ECO:0000259" key="7">
    <source>
        <dbReference type="PROSITE" id="PS51192"/>
    </source>
</evidence>
<dbReference type="RefSeq" id="WP_203891461.1">
    <property type="nucleotide sequence ID" value="NZ_BOOH01000023.1"/>
</dbReference>
<keyword evidence="2" id="KW-0547">Nucleotide-binding</keyword>
<dbReference type="SUPFAM" id="SSF52540">
    <property type="entry name" value="P-loop containing nucleoside triphosphate hydrolases"/>
    <property type="match status" value="1"/>
</dbReference>
<dbReference type="EMBL" id="BOOH01000023">
    <property type="protein sequence ID" value="GIH76884.1"/>
    <property type="molecule type" value="Genomic_DNA"/>
</dbReference>
<keyword evidence="5" id="KW-0067">ATP-binding</keyword>
<gene>
    <name evidence="9" type="ORF">Plo01_33130</name>
</gene>
<feature type="domain" description="Helicase C-terminal" evidence="8">
    <location>
        <begin position="268"/>
        <end position="472"/>
    </location>
</feature>
<sequence length="909" mass="100523">MTTPAERYAAFRQSQAESGPALTSFRALYDFELDEFQLDACRALEAGDGVLVAAPTGSGKTVVGEFAVHLALAEGRKCFYTTPIKALSNQKYNDLVKRYGAAKVGLLTGDNSVNGEAPIVIMTTEVLRNMLYAGSGTLAGLGFVVMDEVHYLADRFRGAVWEEVIIHLPESVRLVALSATVSNAEEFGEWLGTVRGDTSVIVDEHRPVPLWQHMLVGHRLYDLFLTEEDGGRPLINPNLLRMARDEERQAYGRGRRGYARPRRPGPPNRAEAIERLDADGLLPAITFIFSRAGCDAAVLQCLHAGIRLTTDDERHEIRQIVDERTAHLPDEDLAVLGYLEWRDCLERGLAAHHAGMLPTFKEVVEELFTRGLVKAVFATETLALGINMPARSVVIEKLDKWNGETHADLTPGEYTQLTGRAGRRGIDVEGHAVVLWQPGMDPLHVAGLASTRTYPLRSSFRPSYNMAVNLVGQVGRERARTLLESSFAQFQADRAVVGIAKQLRRHEEALAGYREAMTCHLGDFPEYAAMRRALSDREAELSRQRGAARRLQALRSLEALRPGDIIRIPGGRRAGLAVVLDPGLNSRGEGPSPLVLTIGKQVKKLSPADFPVPVEPVEHMRIPKHFNARSPKERANLVSSMHAKIGDRDLGKPERARDHAVEDDEILRLRKDLRRHPCHGCDEREDHARWAERYYKLLRETEGLRRRVEGRSHVIARTFDKVCAVLDRLGYLDGEAVTAEGRRLSQLYTELDLLTAECLRAGLWNDLDPAELAACVSSLIFESRQGDEARQPRIPAGGAQQALASMIRLWADLEAIESDHGLSFTREPDAGFAWAAFRWAKGHTLDAVLSDGVNGAELAAGDFVRWVKQLLDLLGQISDASPRDSKVRQSAGKAMDALRRGVVAYSSVG</sequence>
<dbReference type="AlphaFoldDB" id="A0A8J3RNM4"/>
<protein>
    <recommendedName>
        <fullName evidence="6">Probable helicase HelY</fullName>
    </recommendedName>
</protein>
<evidence type="ECO:0000256" key="6">
    <source>
        <dbReference type="ARBA" id="ARBA00067911"/>
    </source>
</evidence>
<dbReference type="Gene3D" id="3.40.50.300">
    <property type="entry name" value="P-loop containing nucleotide triphosphate hydrolases"/>
    <property type="match status" value="2"/>
</dbReference>
<evidence type="ECO:0000256" key="2">
    <source>
        <dbReference type="ARBA" id="ARBA00022741"/>
    </source>
</evidence>
<reference evidence="9 10" key="1">
    <citation type="submission" date="2021-01" db="EMBL/GenBank/DDBJ databases">
        <title>Whole genome shotgun sequence of Planobispora longispora NBRC 13918.</title>
        <authorList>
            <person name="Komaki H."/>
            <person name="Tamura T."/>
        </authorList>
    </citation>
    <scope>NUCLEOTIDE SEQUENCE [LARGE SCALE GENOMIC DNA]</scope>
    <source>
        <strain evidence="9 10">NBRC 13918</strain>
    </source>
</reference>
<evidence type="ECO:0000256" key="1">
    <source>
        <dbReference type="ARBA" id="ARBA00010140"/>
    </source>
</evidence>
<dbReference type="SMART" id="SM00487">
    <property type="entry name" value="DEXDc"/>
    <property type="match status" value="1"/>
</dbReference>
<feature type="domain" description="Helicase ATP-binding" evidence="7">
    <location>
        <begin position="41"/>
        <end position="199"/>
    </location>
</feature>
<dbReference type="SMART" id="SM01142">
    <property type="entry name" value="DSHCT"/>
    <property type="match status" value="1"/>
</dbReference>
<name>A0A8J3RNM4_9ACTN</name>
<dbReference type="PROSITE" id="PS51192">
    <property type="entry name" value="HELICASE_ATP_BIND_1"/>
    <property type="match status" value="1"/>
</dbReference>
<dbReference type="Pfam" id="PF08148">
    <property type="entry name" value="DSHCT"/>
    <property type="match status" value="1"/>
</dbReference>
<keyword evidence="10" id="KW-1185">Reference proteome</keyword>
<dbReference type="GO" id="GO:0004386">
    <property type="term" value="F:helicase activity"/>
    <property type="evidence" value="ECO:0007669"/>
    <property type="project" value="UniProtKB-KW"/>
</dbReference>
<dbReference type="Pfam" id="PF00270">
    <property type="entry name" value="DEAD"/>
    <property type="match status" value="1"/>
</dbReference>
<dbReference type="GO" id="GO:0055087">
    <property type="term" value="C:Ski complex"/>
    <property type="evidence" value="ECO:0007669"/>
    <property type="project" value="TreeGrafter"/>
</dbReference>
<evidence type="ECO:0000256" key="5">
    <source>
        <dbReference type="ARBA" id="ARBA00022840"/>
    </source>
</evidence>
<dbReference type="InterPro" id="IPR058621">
    <property type="entry name" value="SH3_HelY"/>
</dbReference>
<dbReference type="PROSITE" id="PS51194">
    <property type="entry name" value="HELICASE_CTER"/>
    <property type="match status" value="1"/>
</dbReference>
<evidence type="ECO:0000256" key="4">
    <source>
        <dbReference type="ARBA" id="ARBA00022806"/>
    </source>
</evidence>
<dbReference type="FunFam" id="1.10.3380.30:FF:000012">
    <property type="entry name" value="Probable helicase HelY"/>
    <property type="match status" value="1"/>
</dbReference>
<keyword evidence="4 9" id="KW-0347">Helicase</keyword>
<dbReference type="PANTHER" id="PTHR12131">
    <property type="entry name" value="ATP-DEPENDENT RNA AND DNA HELICASE"/>
    <property type="match status" value="1"/>
</dbReference>
<dbReference type="GO" id="GO:0003676">
    <property type="term" value="F:nucleic acid binding"/>
    <property type="evidence" value="ECO:0007669"/>
    <property type="project" value="InterPro"/>
</dbReference>
<keyword evidence="3" id="KW-0378">Hydrolase</keyword>
<dbReference type="InterPro" id="IPR050699">
    <property type="entry name" value="RNA-DNA_Helicase"/>
</dbReference>
<comment type="similarity">
    <text evidence="1">Belongs to the helicase family. SKI2 subfamily.</text>
</comment>
<dbReference type="Proteomes" id="UP000616724">
    <property type="component" value="Unassembled WGS sequence"/>
</dbReference>
<evidence type="ECO:0000313" key="10">
    <source>
        <dbReference type="Proteomes" id="UP000616724"/>
    </source>
</evidence>
<dbReference type="Pfam" id="PF26090">
    <property type="entry name" value="SH3_HelY"/>
    <property type="match status" value="1"/>
</dbReference>
<evidence type="ECO:0000259" key="8">
    <source>
        <dbReference type="PROSITE" id="PS51194"/>
    </source>
</evidence>
<dbReference type="InterPro" id="IPR001650">
    <property type="entry name" value="Helicase_C-like"/>
</dbReference>
<dbReference type="CDD" id="cd18795">
    <property type="entry name" value="SF2_C_Ski2"/>
    <property type="match status" value="1"/>
</dbReference>
<proteinExistence type="inferred from homology"/>
<dbReference type="InterPro" id="IPR012961">
    <property type="entry name" value="Ski2/MTR4_C"/>
</dbReference>
<dbReference type="PANTHER" id="PTHR12131:SF1">
    <property type="entry name" value="ATP-DEPENDENT RNA HELICASE SUPV3L1, MITOCHONDRIAL-RELATED"/>
    <property type="match status" value="1"/>
</dbReference>
<dbReference type="FunFam" id="3.40.50.300:FF:000190">
    <property type="entry name" value="ATP-dependent RNA helicase"/>
    <property type="match status" value="1"/>
</dbReference>
<dbReference type="InterPro" id="IPR027417">
    <property type="entry name" value="P-loop_NTPase"/>
</dbReference>
<accession>A0A8J3RNM4</accession>
<organism evidence="9 10">
    <name type="scientific">Planobispora longispora</name>
    <dbReference type="NCBI Taxonomy" id="28887"/>
    <lineage>
        <taxon>Bacteria</taxon>
        <taxon>Bacillati</taxon>
        <taxon>Actinomycetota</taxon>
        <taxon>Actinomycetes</taxon>
        <taxon>Streptosporangiales</taxon>
        <taxon>Streptosporangiaceae</taxon>
        <taxon>Planobispora</taxon>
    </lineage>
</organism>
<dbReference type="GO" id="GO:0070478">
    <property type="term" value="P:nuclear-transcribed mRNA catabolic process, 3'-5' exonucleolytic nonsense-mediated decay"/>
    <property type="evidence" value="ECO:0007669"/>
    <property type="project" value="TreeGrafter"/>
</dbReference>
<dbReference type="InterPro" id="IPR014001">
    <property type="entry name" value="Helicase_ATP-bd"/>
</dbReference>
<evidence type="ECO:0000313" key="9">
    <source>
        <dbReference type="EMBL" id="GIH76884.1"/>
    </source>
</evidence>
<comment type="caution">
    <text evidence="9">The sequence shown here is derived from an EMBL/GenBank/DDBJ whole genome shotgun (WGS) entry which is preliminary data.</text>
</comment>
<dbReference type="Gene3D" id="1.10.3380.30">
    <property type="match status" value="1"/>
</dbReference>
<dbReference type="SMART" id="SM00490">
    <property type="entry name" value="HELICc"/>
    <property type="match status" value="1"/>
</dbReference>
<dbReference type="GO" id="GO:0016787">
    <property type="term" value="F:hydrolase activity"/>
    <property type="evidence" value="ECO:0007669"/>
    <property type="project" value="UniProtKB-KW"/>
</dbReference>
<dbReference type="InterPro" id="IPR011545">
    <property type="entry name" value="DEAD/DEAH_box_helicase_dom"/>
</dbReference>
<dbReference type="Pfam" id="PF00271">
    <property type="entry name" value="Helicase_C"/>
    <property type="match status" value="1"/>
</dbReference>